<keyword evidence="1" id="KW-0479">Metal-binding</keyword>
<evidence type="ECO:0000259" key="5">
    <source>
        <dbReference type="PROSITE" id="PS50865"/>
    </source>
</evidence>
<gene>
    <name evidence="6" type="ORF">GTA08_BOTSDO02606</name>
</gene>
<evidence type="ECO:0000256" key="2">
    <source>
        <dbReference type="ARBA" id="ARBA00022771"/>
    </source>
</evidence>
<comment type="caution">
    <text evidence="6">The sequence shown here is derived from an EMBL/GenBank/DDBJ whole genome shotgun (WGS) entry which is preliminary data.</text>
</comment>
<proteinExistence type="predicted"/>
<dbReference type="EMBL" id="WWBZ02000016">
    <property type="protein sequence ID" value="KAF4308870.1"/>
    <property type="molecule type" value="Genomic_DNA"/>
</dbReference>
<evidence type="ECO:0000256" key="4">
    <source>
        <dbReference type="PROSITE-ProRule" id="PRU00134"/>
    </source>
</evidence>
<protein>
    <submittedName>
        <fullName evidence="6">Zinc finger MYND-type protein</fullName>
    </submittedName>
</protein>
<evidence type="ECO:0000256" key="3">
    <source>
        <dbReference type="ARBA" id="ARBA00022833"/>
    </source>
</evidence>
<reference evidence="6" key="1">
    <citation type="submission" date="2020-04" db="EMBL/GenBank/DDBJ databases">
        <title>Genome Assembly and Annotation of Botryosphaeria dothidea sdau 11-99, a Latent Pathogen of Apple Fruit Ring Rot in China.</title>
        <authorList>
            <person name="Yu C."/>
            <person name="Diao Y."/>
            <person name="Lu Q."/>
            <person name="Zhao J."/>
            <person name="Cui S."/>
            <person name="Peng C."/>
            <person name="He B."/>
            <person name="Liu H."/>
        </authorList>
    </citation>
    <scope>NUCLEOTIDE SEQUENCE [LARGE SCALE GENOMIC DNA]</scope>
    <source>
        <strain evidence="6">Sdau11-99</strain>
    </source>
</reference>
<keyword evidence="2 4" id="KW-0863">Zinc-finger</keyword>
<dbReference type="Pfam" id="PF01753">
    <property type="entry name" value="zf-MYND"/>
    <property type="match status" value="1"/>
</dbReference>
<name>A0A8H4IWG8_9PEZI</name>
<keyword evidence="3" id="KW-0862">Zinc</keyword>
<dbReference type="InterPro" id="IPR002893">
    <property type="entry name" value="Znf_MYND"/>
</dbReference>
<keyword evidence="7" id="KW-1185">Reference proteome</keyword>
<feature type="domain" description="MYND-type" evidence="5">
    <location>
        <begin position="5"/>
        <end position="43"/>
    </location>
</feature>
<evidence type="ECO:0000313" key="7">
    <source>
        <dbReference type="Proteomes" id="UP000572817"/>
    </source>
</evidence>
<dbReference type="SUPFAM" id="SSF144232">
    <property type="entry name" value="HIT/MYND zinc finger-like"/>
    <property type="match status" value="1"/>
</dbReference>
<dbReference type="GO" id="GO:0008270">
    <property type="term" value="F:zinc ion binding"/>
    <property type="evidence" value="ECO:0007669"/>
    <property type="project" value="UniProtKB-KW"/>
</dbReference>
<dbReference type="AlphaFoldDB" id="A0A8H4IWG8"/>
<dbReference type="PROSITE" id="PS50865">
    <property type="entry name" value="ZF_MYND_2"/>
    <property type="match status" value="1"/>
</dbReference>
<dbReference type="Gene3D" id="6.10.140.2220">
    <property type="match status" value="1"/>
</dbReference>
<accession>A0A8H4IWG8</accession>
<evidence type="ECO:0000256" key="1">
    <source>
        <dbReference type="ARBA" id="ARBA00022723"/>
    </source>
</evidence>
<organism evidence="6 7">
    <name type="scientific">Botryosphaeria dothidea</name>
    <dbReference type="NCBI Taxonomy" id="55169"/>
    <lineage>
        <taxon>Eukaryota</taxon>
        <taxon>Fungi</taxon>
        <taxon>Dikarya</taxon>
        <taxon>Ascomycota</taxon>
        <taxon>Pezizomycotina</taxon>
        <taxon>Dothideomycetes</taxon>
        <taxon>Dothideomycetes incertae sedis</taxon>
        <taxon>Botryosphaeriales</taxon>
        <taxon>Botryosphaeriaceae</taxon>
        <taxon>Botryosphaeria</taxon>
    </lineage>
</organism>
<evidence type="ECO:0000313" key="6">
    <source>
        <dbReference type="EMBL" id="KAF4308870.1"/>
    </source>
</evidence>
<sequence length="201" mass="23127">MVHTCGNCGKTRERLRRCAKCTSEHYCSRDYQKAQWETHKKATEPTEIRHLRLPLSLLLLKNLAVSVAQPFTQLQERAWLHNRPEEDVYKLLIDAFRLHLDDYKFSRLNAGGSVFAGEPTSEPAFRVFLDRVESCEGFLPPWWSPEKRGACVRLGTEEPEGWSSLCFAPEKGDFNERYGDPMMVMQMRIFVEQVYGIGPGG</sequence>
<dbReference type="OrthoDB" id="432970at2759"/>
<dbReference type="Proteomes" id="UP000572817">
    <property type="component" value="Unassembled WGS sequence"/>
</dbReference>